<dbReference type="PROSITE" id="PS00108">
    <property type="entry name" value="PROTEIN_KINASE_ST"/>
    <property type="match status" value="1"/>
</dbReference>
<gene>
    <name evidence="10" type="ORF">MCHLO_10044</name>
</gene>
<keyword evidence="11" id="KW-1185">Reference proteome</keyword>
<dbReference type="InterPro" id="IPR008271">
    <property type="entry name" value="Ser/Thr_kinase_AS"/>
</dbReference>
<comment type="catalytic activity">
    <reaction evidence="7">
        <text>L-threonyl-[protein] + ATP = O-phospho-L-threonyl-[protein] + ADP + H(+)</text>
        <dbReference type="Rhea" id="RHEA:46608"/>
        <dbReference type="Rhea" id="RHEA-COMP:11060"/>
        <dbReference type="Rhea" id="RHEA-COMP:11605"/>
        <dbReference type="ChEBI" id="CHEBI:15378"/>
        <dbReference type="ChEBI" id="CHEBI:30013"/>
        <dbReference type="ChEBI" id="CHEBI:30616"/>
        <dbReference type="ChEBI" id="CHEBI:61977"/>
        <dbReference type="ChEBI" id="CHEBI:456216"/>
        <dbReference type="EC" id="2.7.11.1"/>
    </reaction>
</comment>
<dbReference type="Gene3D" id="1.10.510.10">
    <property type="entry name" value="Transferase(Phosphotransferase) domain 1"/>
    <property type="match status" value="1"/>
</dbReference>
<organism evidence="10 11">
    <name type="scientific">Mycena chlorophos</name>
    <name type="common">Agaric fungus</name>
    <name type="synonym">Agaricus chlorophos</name>
    <dbReference type="NCBI Taxonomy" id="658473"/>
    <lineage>
        <taxon>Eukaryota</taxon>
        <taxon>Fungi</taxon>
        <taxon>Dikarya</taxon>
        <taxon>Basidiomycota</taxon>
        <taxon>Agaricomycotina</taxon>
        <taxon>Agaricomycetes</taxon>
        <taxon>Agaricomycetidae</taxon>
        <taxon>Agaricales</taxon>
        <taxon>Marasmiineae</taxon>
        <taxon>Mycenaceae</taxon>
        <taxon>Mycena</taxon>
    </lineage>
</organism>
<protein>
    <recommendedName>
        <fullName evidence="1">non-specific serine/threonine protein kinase</fullName>
        <ecNumber evidence="1">2.7.11.1</ecNumber>
    </recommendedName>
</protein>
<keyword evidence="6" id="KW-0067">ATP-binding</keyword>
<evidence type="ECO:0000313" key="10">
    <source>
        <dbReference type="EMBL" id="GAT53041.1"/>
    </source>
</evidence>
<dbReference type="CDD" id="cd11296">
    <property type="entry name" value="O-FucT_like"/>
    <property type="match status" value="1"/>
</dbReference>
<dbReference type="InterPro" id="IPR000719">
    <property type="entry name" value="Prot_kinase_dom"/>
</dbReference>
<evidence type="ECO:0000256" key="1">
    <source>
        <dbReference type="ARBA" id="ARBA00012513"/>
    </source>
</evidence>
<dbReference type="Pfam" id="PF00069">
    <property type="entry name" value="Pkinase"/>
    <property type="match status" value="1"/>
</dbReference>
<evidence type="ECO:0000256" key="8">
    <source>
        <dbReference type="ARBA" id="ARBA00048679"/>
    </source>
</evidence>
<feature type="domain" description="Protein kinase" evidence="9">
    <location>
        <begin position="677"/>
        <end position="924"/>
    </location>
</feature>
<dbReference type="SMART" id="SM00220">
    <property type="entry name" value="S_TKc"/>
    <property type="match status" value="1"/>
</dbReference>
<dbReference type="PANTHER" id="PTHR24356">
    <property type="entry name" value="SERINE/THREONINE-PROTEIN KINASE"/>
    <property type="match status" value="1"/>
</dbReference>
<keyword evidence="3" id="KW-0808">Transferase</keyword>
<evidence type="ECO:0000313" key="11">
    <source>
        <dbReference type="Proteomes" id="UP000815677"/>
    </source>
</evidence>
<dbReference type="InterPro" id="IPR011009">
    <property type="entry name" value="Kinase-like_dom_sf"/>
</dbReference>
<keyword evidence="2" id="KW-0723">Serine/threonine-protein kinase</keyword>
<evidence type="ECO:0000256" key="3">
    <source>
        <dbReference type="ARBA" id="ARBA00022679"/>
    </source>
</evidence>
<evidence type="ECO:0000256" key="6">
    <source>
        <dbReference type="ARBA" id="ARBA00022840"/>
    </source>
</evidence>
<dbReference type="EC" id="2.7.11.1" evidence="1"/>
<dbReference type="Proteomes" id="UP000815677">
    <property type="component" value="Unassembled WGS sequence"/>
</dbReference>
<reference evidence="10" key="1">
    <citation type="submission" date="2014-09" db="EMBL/GenBank/DDBJ databases">
        <title>Genome sequence of the luminous mushroom Mycena chlorophos for searching fungal bioluminescence genes.</title>
        <authorList>
            <person name="Tanaka Y."/>
            <person name="Kasuga D."/>
            <person name="Oba Y."/>
            <person name="Hase S."/>
            <person name="Sato K."/>
            <person name="Oba Y."/>
            <person name="Sakakibara Y."/>
        </authorList>
    </citation>
    <scope>NUCLEOTIDE SEQUENCE</scope>
</reference>
<sequence>MRSVPISRRVQILAAIGGGALIIFALSHSTSHLRPQLAWPASDSPLSPARWLPGYDNGAPVSGEGVAHMLGWESGGEVSEAVHKTPSTGKKPLLLKGPPTTSYKDNLLPDVKYITSWHGDGISNDIMAYMTLLFLAKMTERVPIMDTFFPNPQHVGAGYDAEHQPKNLDFSEAFDIPRFTKLTGVDVLQWSQVKNASTDDIDTLGCWDLESLNGRGPHIAQTIDQLRIDISYTPAPTWAKLNPQKEGDQWSRISALMTLAFPEIYNMTMTTQQPAMSRHLGVELPPDLHLMCFDFLFSTVETLSNDLFLDYSSVWRLVGQHLHFHPKVERLAQQQLRKMFRLSSKEPIPPGNDLFHDYSSVWRLIGQHLHFHPNVERLAQEQLRKMFHLTSKEPIPPFISVHVRHNDFQIWCGDQSLEDCFAPFSQYAYRIKRMQKLLLATKGLSVNHVVVTSDENSEEFWAQVASYGYKSPDHSTTKEDHGPFYPFLIDGAILAMGSAIVGTDRSTLSGIAAKRIESWQGGPSYHVRWGGPDVDRDDHPDWGCCKTPGCAERKSCLSQLLIALPRLSSACDQTDVDLDHHVCDESTIWDFFGLFTQLLVTLLSNARDGPNVSRIGRTCLPGPYSPPPDLRRTTTVNRRSLTKASWPNLRNNQTMSSSSSHDAAAPPDFTGLTIDRYELIAIAGTGAFGTVYVSRDTTTAERVAIKCMVQADEGTKAYEVQQDEIALHYAVHEHPNVVSFREHFAYQGYLFLVMEYVEGGAVVDALEHGVFEDKPELAKQAILEMFDAVEHLHKNGIYHRDIKPDNILCNEDGSHFRLADFGLATTSRTTERAGGTASYMPPESFDHTRKYHCPQVGDKWAVSVFIQVSDLLKRCFDEDASKRPTITEMRREIESIESFSNPTDCSKSIPQSFPSPSCSVHPVIEFDSSDWDDESESDALESTAPASPPAILVEIAVRIRVDHVEPSSSLQRPLHCYLAGLSIKADESRSVLNDLSEPPAQVSVAQACT</sequence>
<evidence type="ECO:0000256" key="5">
    <source>
        <dbReference type="ARBA" id="ARBA00022777"/>
    </source>
</evidence>
<dbReference type="InterPro" id="IPR050236">
    <property type="entry name" value="Ser_Thr_kinase_AGC"/>
</dbReference>
<keyword evidence="5" id="KW-0418">Kinase</keyword>
<dbReference type="EMBL" id="DF848075">
    <property type="protein sequence ID" value="GAT53041.1"/>
    <property type="molecule type" value="Genomic_DNA"/>
</dbReference>
<dbReference type="Gene3D" id="3.40.50.11350">
    <property type="match status" value="1"/>
</dbReference>
<name>A0ABQ0LPU2_MYCCL</name>
<evidence type="ECO:0000256" key="7">
    <source>
        <dbReference type="ARBA" id="ARBA00047899"/>
    </source>
</evidence>
<dbReference type="PROSITE" id="PS50011">
    <property type="entry name" value="PROTEIN_KINASE_DOM"/>
    <property type="match status" value="1"/>
</dbReference>
<proteinExistence type="predicted"/>
<evidence type="ECO:0000256" key="4">
    <source>
        <dbReference type="ARBA" id="ARBA00022741"/>
    </source>
</evidence>
<comment type="catalytic activity">
    <reaction evidence="8">
        <text>L-seryl-[protein] + ATP = O-phospho-L-seryl-[protein] + ADP + H(+)</text>
        <dbReference type="Rhea" id="RHEA:17989"/>
        <dbReference type="Rhea" id="RHEA-COMP:9863"/>
        <dbReference type="Rhea" id="RHEA-COMP:11604"/>
        <dbReference type="ChEBI" id="CHEBI:15378"/>
        <dbReference type="ChEBI" id="CHEBI:29999"/>
        <dbReference type="ChEBI" id="CHEBI:30616"/>
        <dbReference type="ChEBI" id="CHEBI:83421"/>
        <dbReference type="ChEBI" id="CHEBI:456216"/>
        <dbReference type="EC" id="2.7.11.1"/>
    </reaction>
</comment>
<evidence type="ECO:0000256" key="2">
    <source>
        <dbReference type="ARBA" id="ARBA00022527"/>
    </source>
</evidence>
<dbReference type="SUPFAM" id="SSF56112">
    <property type="entry name" value="Protein kinase-like (PK-like)"/>
    <property type="match status" value="1"/>
</dbReference>
<keyword evidence="4" id="KW-0547">Nucleotide-binding</keyword>
<evidence type="ECO:0000259" key="9">
    <source>
        <dbReference type="PROSITE" id="PS50011"/>
    </source>
</evidence>
<accession>A0ABQ0LPU2</accession>